<sequence length="80" mass="8841">MTPGFVIHGRALDRAASLNHHSAHGLTWAEYCQTYYGIGPDEAEELISAAAAWDYLVQTPRTLASLARELWRSISNGEQP</sequence>
<reference evidence="1" key="1">
    <citation type="submission" date="2020-11" db="EMBL/GenBank/DDBJ databases">
        <title>Sequencing the genomes of 1000 actinobacteria strains.</title>
        <authorList>
            <person name="Klenk H.-P."/>
        </authorList>
    </citation>
    <scope>NUCLEOTIDE SEQUENCE</scope>
    <source>
        <strain evidence="1">DSM 45356</strain>
    </source>
</reference>
<evidence type="ECO:0000313" key="1">
    <source>
        <dbReference type="EMBL" id="MBG6140237.1"/>
    </source>
</evidence>
<accession>A0A8J7KZ55</accession>
<proteinExistence type="predicted"/>
<gene>
    <name evidence="1" type="ORF">IW245_006431</name>
</gene>
<dbReference type="Proteomes" id="UP000622552">
    <property type="component" value="Unassembled WGS sequence"/>
</dbReference>
<organism evidence="1 2">
    <name type="scientific">Longispora fulva</name>
    <dbReference type="NCBI Taxonomy" id="619741"/>
    <lineage>
        <taxon>Bacteria</taxon>
        <taxon>Bacillati</taxon>
        <taxon>Actinomycetota</taxon>
        <taxon>Actinomycetes</taxon>
        <taxon>Micromonosporales</taxon>
        <taxon>Micromonosporaceae</taxon>
        <taxon>Longispora</taxon>
    </lineage>
</organism>
<comment type="caution">
    <text evidence="1">The sequence shown here is derived from an EMBL/GenBank/DDBJ whole genome shotgun (WGS) entry which is preliminary data.</text>
</comment>
<evidence type="ECO:0000313" key="2">
    <source>
        <dbReference type="Proteomes" id="UP000622552"/>
    </source>
</evidence>
<dbReference type="AlphaFoldDB" id="A0A8J7KZ55"/>
<dbReference type="EMBL" id="JADOUF010000001">
    <property type="protein sequence ID" value="MBG6140237.1"/>
    <property type="molecule type" value="Genomic_DNA"/>
</dbReference>
<dbReference type="RefSeq" id="WP_197006803.1">
    <property type="nucleotide sequence ID" value="NZ_BONS01000006.1"/>
</dbReference>
<keyword evidence="2" id="KW-1185">Reference proteome</keyword>
<name>A0A8J7KZ55_9ACTN</name>
<protein>
    <submittedName>
        <fullName evidence="1">Uncharacterized protein</fullName>
    </submittedName>
</protein>